<evidence type="ECO:0000256" key="2">
    <source>
        <dbReference type="ARBA" id="ARBA00022670"/>
    </source>
</evidence>
<keyword evidence="5" id="KW-0812">Transmembrane</keyword>
<dbReference type="SUPFAM" id="SSF52096">
    <property type="entry name" value="ClpP/crotonase"/>
    <property type="match status" value="1"/>
</dbReference>
<evidence type="ECO:0000256" key="4">
    <source>
        <dbReference type="ARBA" id="ARBA00022825"/>
    </source>
</evidence>
<dbReference type="Gene3D" id="6.20.330.10">
    <property type="match status" value="1"/>
</dbReference>
<keyword evidence="2" id="KW-0645">Protease</keyword>
<dbReference type="Pfam" id="PF01343">
    <property type="entry name" value="Peptidase_S49"/>
    <property type="match status" value="1"/>
</dbReference>
<dbReference type="Proteomes" id="UP000503004">
    <property type="component" value="Chromosome"/>
</dbReference>
<dbReference type="PANTHER" id="PTHR42987:SF8">
    <property type="entry name" value="PROTEINASE"/>
    <property type="match status" value="1"/>
</dbReference>
<feature type="domain" description="Peptidase S49" evidence="6">
    <location>
        <begin position="145"/>
        <end position="284"/>
    </location>
</feature>
<dbReference type="EMBL" id="CP046565">
    <property type="protein sequence ID" value="QJD30138.1"/>
    <property type="molecule type" value="Genomic_DNA"/>
</dbReference>
<evidence type="ECO:0000313" key="7">
    <source>
        <dbReference type="EMBL" id="QJD30138.1"/>
    </source>
</evidence>
<feature type="transmembrane region" description="Helical" evidence="5">
    <location>
        <begin position="169"/>
        <end position="193"/>
    </location>
</feature>
<name>A0A858Q8E2_9GAMM</name>
<organism evidence="7 8">
    <name type="scientific">Methylococcus geothermalis</name>
    <dbReference type="NCBI Taxonomy" id="2681310"/>
    <lineage>
        <taxon>Bacteria</taxon>
        <taxon>Pseudomonadati</taxon>
        <taxon>Pseudomonadota</taxon>
        <taxon>Gammaproteobacteria</taxon>
        <taxon>Methylococcales</taxon>
        <taxon>Methylococcaceae</taxon>
        <taxon>Methylococcus</taxon>
    </lineage>
</organism>
<dbReference type="InterPro" id="IPR029045">
    <property type="entry name" value="ClpP/crotonase-like_dom_sf"/>
</dbReference>
<dbReference type="CDD" id="cd07023">
    <property type="entry name" value="S49_Sppa_N_C"/>
    <property type="match status" value="1"/>
</dbReference>
<dbReference type="PANTHER" id="PTHR42987">
    <property type="entry name" value="PEPTIDASE S49"/>
    <property type="match status" value="1"/>
</dbReference>
<reference evidence="8" key="1">
    <citation type="submission" date="2019-12" db="EMBL/GenBank/DDBJ databases">
        <authorList>
            <person name="Awala S.I."/>
            <person name="Rhee S.K."/>
        </authorList>
    </citation>
    <scope>NUCLEOTIDE SEQUENCE [LARGE SCALE GENOMIC DNA]</scope>
    <source>
        <strain evidence="8">IM1</strain>
    </source>
</reference>
<evidence type="ECO:0000313" key="8">
    <source>
        <dbReference type="Proteomes" id="UP000503004"/>
    </source>
</evidence>
<keyword evidence="5" id="KW-0472">Membrane</keyword>
<dbReference type="InterPro" id="IPR002142">
    <property type="entry name" value="Peptidase_S49"/>
</dbReference>
<dbReference type="KEGG" id="metu:GNH96_09260"/>
<evidence type="ECO:0000256" key="1">
    <source>
        <dbReference type="ARBA" id="ARBA00008683"/>
    </source>
</evidence>
<keyword evidence="3" id="KW-0378">Hydrolase</keyword>
<evidence type="ECO:0000256" key="3">
    <source>
        <dbReference type="ARBA" id="ARBA00022801"/>
    </source>
</evidence>
<dbReference type="InterPro" id="IPR047272">
    <property type="entry name" value="S49_SppA_C"/>
</dbReference>
<dbReference type="NCBIfam" id="TIGR00706">
    <property type="entry name" value="SppA_dom"/>
    <property type="match status" value="1"/>
</dbReference>
<accession>A0A858Q8E2</accession>
<sequence length="327" mass="35379">MNEDSTLESSTESARPAPGWERELLEKLLLEALVEQRKARRWNLIFRAFLVAVIGLTFLLTLKPLSQDGLSGAGEAHTAVVDVIGTIVEGGEIDADTIIEGLREAAEAKGVKGIVLRMNTPGGSPVQSAYVYDEIRRIKKEHPALPVYAVVSDLCASGGYYIASATDKIFVNPASIIGSIGVIMNGFGFVGTLEKLGVERRVMTAGDHKAILDPFGPVDPAEKRHVQQLLNGIHQQFITAVKTGRGDRLKDEPELFSGLVWTGAEGIELGLADDVGELHQVAETVIGAKKIVNYSHRETWLDRLSQQLGASLGTALRNLSMSSPRLY</sequence>
<gene>
    <name evidence="7" type="primary">sppA</name>
    <name evidence="7" type="ORF">GNH96_09260</name>
</gene>
<dbReference type="GO" id="GO:0006508">
    <property type="term" value="P:proteolysis"/>
    <property type="evidence" value="ECO:0007669"/>
    <property type="project" value="UniProtKB-KW"/>
</dbReference>
<protein>
    <submittedName>
        <fullName evidence="7">Signal peptide peptidase SppA</fullName>
    </submittedName>
</protein>
<dbReference type="InterPro" id="IPR004635">
    <property type="entry name" value="Pept_S49_SppA"/>
</dbReference>
<evidence type="ECO:0000256" key="5">
    <source>
        <dbReference type="SAM" id="Phobius"/>
    </source>
</evidence>
<comment type="similarity">
    <text evidence="1">Belongs to the peptidase S49 family.</text>
</comment>
<proteinExistence type="inferred from homology"/>
<dbReference type="AlphaFoldDB" id="A0A858Q8E2"/>
<keyword evidence="4" id="KW-0720">Serine protease</keyword>
<dbReference type="Gene3D" id="3.90.226.10">
    <property type="entry name" value="2-enoyl-CoA Hydratase, Chain A, domain 1"/>
    <property type="match status" value="1"/>
</dbReference>
<keyword evidence="8" id="KW-1185">Reference proteome</keyword>
<keyword evidence="5" id="KW-1133">Transmembrane helix</keyword>
<dbReference type="GO" id="GO:0008236">
    <property type="term" value="F:serine-type peptidase activity"/>
    <property type="evidence" value="ECO:0007669"/>
    <property type="project" value="UniProtKB-KW"/>
</dbReference>
<feature type="transmembrane region" description="Helical" evidence="5">
    <location>
        <begin position="44"/>
        <end position="62"/>
    </location>
</feature>
<evidence type="ECO:0000259" key="6">
    <source>
        <dbReference type="Pfam" id="PF01343"/>
    </source>
</evidence>
<dbReference type="RefSeq" id="WP_169603417.1">
    <property type="nucleotide sequence ID" value="NZ_CP046565.1"/>
</dbReference>